<keyword evidence="2 3" id="KW-0804">Transcription</keyword>
<dbReference type="InterPro" id="IPR000783">
    <property type="entry name" value="RNA_pol_subH/Rpb5_C"/>
</dbReference>
<dbReference type="Pfam" id="PF01191">
    <property type="entry name" value="RNA_pol_Rpb5_C"/>
    <property type="match status" value="1"/>
</dbReference>
<accession>A0A1H3FNR6</accession>
<evidence type="ECO:0000256" key="3">
    <source>
        <dbReference type="HAMAP-Rule" id="MF_00025"/>
    </source>
</evidence>
<comment type="function">
    <text evidence="3">DNA-dependent RNA polymerase (RNAP) catalyzes the transcription of DNA into RNA using the four ribonucleoside triphosphates as substrates.</text>
</comment>
<dbReference type="RefSeq" id="WP_021075284.1">
    <property type="nucleotide sequence ID" value="NZ_FNPC01000002.1"/>
</dbReference>
<dbReference type="AlphaFoldDB" id="A0A1H3FNR6"/>
<comment type="similarity">
    <text evidence="3">Belongs to the archaeal Rpo5/eukaryotic RPB5 RNA polymerase subunit family.</text>
</comment>
<protein>
    <recommendedName>
        <fullName evidence="3">DNA-directed RNA polymerase subunit Rpo5</fullName>
        <ecNumber evidence="3">2.7.7.6</ecNumber>
    </recommendedName>
    <alternativeName>
        <fullName evidence="3">DNA-directed RNA polymerase subunit H</fullName>
    </alternativeName>
</protein>
<evidence type="ECO:0000313" key="5">
    <source>
        <dbReference type="EMBL" id="SDX92038.1"/>
    </source>
</evidence>
<comment type="subunit">
    <text evidence="3">Part of the RNA polymerase complex.</text>
</comment>
<evidence type="ECO:0000313" key="6">
    <source>
        <dbReference type="Proteomes" id="UP000199079"/>
    </source>
</evidence>
<comment type="subcellular location">
    <subcellularLocation>
        <location evidence="3">Cytoplasm</location>
    </subcellularLocation>
</comment>
<dbReference type="HAMAP" id="MF_00025">
    <property type="entry name" value="RNApol_Rpo5_RPB5"/>
    <property type="match status" value="1"/>
</dbReference>
<organism evidence="5 6">
    <name type="scientific">Halopenitus persicus</name>
    <dbReference type="NCBI Taxonomy" id="1048396"/>
    <lineage>
        <taxon>Archaea</taxon>
        <taxon>Methanobacteriati</taxon>
        <taxon>Methanobacteriota</taxon>
        <taxon>Stenosarchaea group</taxon>
        <taxon>Halobacteria</taxon>
        <taxon>Halobacteriales</taxon>
        <taxon>Haloferacaceae</taxon>
        <taxon>Halopenitus</taxon>
    </lineage>
</organism>
<dbReference type="EC" id="2.7.7.6" evidence="3"/>
<dbReference type="GO" id="GO:0003677">
    <property type="term" value="F:DNA binding"/>
    <property type="evidence" value="ECO:0007669"/>
    <property type="project" value="InterPro"/>
</dbReference>
<dbReference type="InterPro" id="IPR035913">
    <property type="entry name" value="RPB5-like_sf"/>
</dbReference>
<evidence type="ECO:0000256" key="2">
    <source>
        <dbReference type="ARBA" id="ARBA00023163"/>
    </source>
</evidence>
<keyword evidence="3" id="KW-0963">Cytoplasm</keyword>
<evidence type="ECO:0000256" key="1">
    <source>
        <dbReference type="ARBA" id="ARBA00022478"/>
    </source>
</evidence>
<dbReference type="OrthoDB" id="30537at2157"/>
<comment type="catalytic activity">
    <reaction evidence="3">
        <text>RNA(n) + a ribonucleoside 5'-triphosphate = RNA(n+1) + diphosphate</text>
        <dbReference type="Rhea" id="RHEA:21248"/>
        <dbReference type="Rhea" id="RHEA-COMP:14527"/>
        <dbReference type="Rhea" id="RHEA-COMP:17342"/>
        <dbReference type="ChEBI" id="CHEBI:33019"/>
        <dbReference type="ChEBI" id="CHEBI:61557"/>
        <dbReference type="ChEBI" id="CHEBI:140395"/>
        <dbReference type="EC" id="2.7.7.6"/>
    </reaction>
</comment>
<reference evidence="6" key="1">
    <citation type="submission" date="2016-10" db="EMBL/GenBank/DDBJ databases">
        <authorList>
            <person name="Varghese N."/>
            <person name="Submissions S."/>
        </authorList>
    </citation>
    <scope>NUCLEOTIDE SEQUENCE [LARGE SCALE GENOMIC DNA]</scope>
    <source>
        <strain evidence="6">DC30,IBRC 10041,KCTC 4046</strain>
    </source>
</reference>
<keyword evidence="1 3" id="KW-0240">DNA-directed RNA polymerase</keyword>
<dbReference type="InterPro" id="IPR014381">
    <property type="entry name" value="Arch_Rpo5/euc_Rpb5"/>
</dbReference>
<keyword evidence="3" id="KW-0548">Nucleotidyltransferase</keyword>
<dbReference type="GO" id="GO:0042797">
    <property type="term" value="P:tRNA transcription by RNA polymerase III"/>
    <property type="evidence" value="ECO:0007669"/>
    <property type="project" value="TreeGrafter"/>
</dbReference>
<name>A0A1H3FNR6_9EURY</name>
<feature type="domain" description="RNA polymerase subunit H/Rpb5 C-terminal" evidence="4">
    <location>
        <begin position="2"/>
        <end position="74"/>
    </location>
</feature>
<dbReference type="NCBIfam" id="NF007129">
    <property type="entry name" value="PRK09570.1"/>
    <property type="match status" value="1"/>
</dbReference>
<dbReference type="GO" id="GO:0000428">
    <property type="term" value="C:DNA-directed RNA polymerase complex"/>
    <property type="evidence" value="ECO:0007669"/>
    <property type="project" value="UniProtKB-KW"/>
</dbReference>
<dbReference type="GO" id="GO:0006366">
    <property type="term" value="P:transcription by RNA polymerase II"/>
    <property type="evidence" value="ECO:0007669"/>
    <property type="project" value="TreeGrafter"/>
</dbReference>
<dbReference type="EMBL" id="FNPC01000002">
    <property type="protein sequence ID" value="SDX92038.1"/>
    <property type="molecule type" value="Genomic_DNA"/>
</dbReference>
<keyword evidence="6" id="KW-1185">Reference proteome</keyword>
<proteinExistence type="inferred from homology"/>
<dbReference type="SUPFAM" id="SSF55287">
    <property type="entry name" value="RPB5-like RNA polymerase subunit"/>
    <property type="match status" value="1"/>
</dbReference>
<keyword evidence="3" id="KW-0808">Transferase</keyword>
<dbReference type="GO" id="GO:0003899">
    <property type="term" value="F:DNA-directed RNA polymerase activity"/>
    <property type="evidence" value="ECO:0007669"/>
    <property type="project" value="UniProtKB-UniRule"/>
</dbReference>
<dbReference type="Gene3D" id="3.90.940.20">
    <property type="entry name" value="RPB5-like RNA polymerase subunit"/>
    <property type="match status" value="1"/>
</dbReference>
<dbReference type="Proteomes" id="UP000199079">
    <property type="component" value="Unassembled WGS sequence"/>
</dbReference>
<sequence length="76" mass="8567">MVNVTDHELVPDHELLDDPEAVEEVLAEYNVSKTDLPRIKRTDPALPDEAEPGDVVKIVRESRTTDQAIVYRLVIS</sequence>
<dbReference type="GO" id="GO:0006362">
    <property type="term" value="P:transcription elongation by RNA polymerase I"/>
    <property type="evidence" value="ECO:0007669"/>
    <property type="project" value="TreeGrafter"/>
</dbReference>
<dbReference type="PANTHER" id="PTHR10535:SF0">
    <property type="entry name" value="DNA-DIRECTED RNA POLYMERASES I, II, AND III SUBUNIT RPABC1"/>
    <property type="match status" value="1"/>
</dbReference>
<evidence type="ECO:0000259" key="4">
    <source>
        <dbReference type="Pfam" id="PF01191"/>
    </source>
</evidence>
<gene>
    <name evidence="3" type="primary">rpo5</name>
    <name evidence="3" type="synonym">rpoH</name>
    <name evidence="5" type="ORF">SAMN05216564_102124</name>
</gene>
<dbReference type="GeneID" id="43838679"/>
<dbReference type="GO" id="GO:0005737">
    <property type="term" value="C:cytoplasm"/>
    <property type="evidence" value="ECO:0007669"/>
    <property type="project" value="UniProtKB-SubCell"/>
</dbReference>
<dbReference type="PANTHER" id="PTHR10535">
    <property type="entry name" value="DNA-DIRECTED RNA POLYMERASES I, II, AND III SUBUNIT RPABC1"/>
    <property type="match status" value="1"/>
</dbReference>